<evidence type="ECO:0000256" key="1">
    <source>
        <dbReference type="ARBA" id="ARBA00004370"/>
    </source>
</evidence>
<evidence type="ECO:0000259" key="7">
    <source>
        <dbReference type="PROSITE" id="PS50262"/>
    </source>
</evidence>
<name>A0ABM0ZZH5_APLCA</name>
<dbReference type="InterPro" id="IPR017452">
    <property type="entry name" value="GPCR_Rhodpsn_7TM"/>
</dbReference>
<feature type="region of interest" description="Disordered" evidence="5">
    <location>
        <begin position="1"/>
        <end position="37"/>
    </location>
</feature>
<feature type="region of interest" description="Disordered" evidence="5">
    <location>
        <begin position="509"/>
        <end position="541"/>
    </location>
</feature>
<comment type="subcellular location">
    <subcellularLocation>
        <location evidence="1">Membrane</location>
    </subcellularLocation>
</comment>
<evidence type="ECO:0000256" key="4">
    <source>
        <dbReference type="ARBA" id="ARBA00023136"/>
    </source>
</evidence>
<feature type="compositionally biased region" description="Polar residues" evidence="5">
    <location>
        <begin position="516"/>
        <end position="532"/>
    </location>
</feature>
<dbReference type="Pfam" id="PF00001">
    <property type="entry name" value="7tm_1"/>
    <property type="match status" value="1"/>
</dbReference>
<sequence>MDEWIEGKREEKEEEVEEKEAEEMDGQMDGVKEGVPGGSEVVVTSHEGITRMANDTFSHPNMTKANNTSPNPNFLLSSEARGSPSGVETSLQLSTRDELLLDIERSLKVYYSILLLAVGTVFNILSILILSRNTFRRSTTSVYLRFLAAVDLFALYNGLSRQFISGVSGYNIRSLSEGFCKFHRWTTAFAPDISAWILVAVTSERLLSVAYPHKVRMICSKTTGWTTVVLISILLMASNLPLLLFYGDVKTYDPQTNRTSVYKCVLLDSEFMDNIWYWIDITKFVLLPSLILLFFNLVIIYFVIHSRRKVERISTTKQSSTFQTSAAGETNHATHNQDSLKTTTTTNYNEASNEQTVKIISNNRKSTSTRTDGAKTNNANSSTGTTESKYPRDKQKSVVSRNNKEVSLTLTLLSVNVTFIVCNSPISVYLLGASYWFPPGYLPEERLTLTAAILAMYTNNAANFLLYCATGSRFRAEIRQLFREIHRACRSCCRCCRFCWCRRCKSWSDSDREASTGRSLSQFVSESSSTALRCSGERDSGNVNGAFAECSE</sequence>
<feature type="compositionally biased region" description="Acidic residues" evidence="5">
    <location>
        <begin position="12"/>
        <end position="26"/>
    </location>
</feature>
<protein>
    <submittedName>
        <fullName evidence="9">Uncharacterized protein LOC106011715</fullName>
    </submittedName>
</protein>
<feature type="compositionally biased region" description="Polar residues" evidence="5">
    <location>
        <begin position="326"/>
        <end position="388"/>
    </location>
</feature>
<keyword evidence="3 6" id="KW-1133">Transmembrane helix</keyword>
<dbReference type="Proteomes" id="UP000694888">
    <property type="component" value="Unplaced"/>
</dbReference>
<feature type="region of interest" description="Disordered" evidence="5">
    <location>
        <begin position="321"/>
        <end position="398"/>
    </location>
</feature>
<dbReference type="PANTHER" id="PTHR46641">
    <property type="entry name" value="FMRFAMIDE RECEPTOR-RELATED"/>
    <property type="match status" value="1"/>
</dbReference>
<organism evidence="8 9">
    <name type="scientific">Aplysia californica</name>
    <name type="common">California sea hare</name>
    <dbReference type="NCBI Taxonomy" id="6500"/>
    <lineage>
        <taxon>Eukaryota</taxon>
        <taxon>Metazoa</taxon>
        <taxon>Spiralia</taxon>
        <taxon>Lophotrochozoa</taxon>
        <taxon>Mollusca</taxon>
        <taxon>Gastropoda</taxon>
        <taxon>Heterobranchia</taxon>
        <taxon>Euthyneura</taxon>
        <taxon>Tectipleura</taxon>
        <taxon>Aplysiida</taxon>
        <taxon>Aplysioidea</taxon>
        <taxon>Aplysiidae</taxon>
        <taxon>Aplysia</taxon>
    </lineage>
</organism>
<dbReference type="PANTHER" id="PTHR46641:SF25">
    <property type="entry name" value="CNMAMIDE RECEPTOR-RELATED"/>
    <property type="match status" value="1"/>
</dbReference>
<proteinExistence type="predicted"/>
<dbReference type="CDD" id="cd14978">
    <property type="entry name" value="7tmA_FMRFamide_R-like"/>
    <property type="match status" value="1"/>
</dbReference>
<feature type="region of interest" description="Disordered" evidence="5">
    <location>
        <begin position="61"/>
        <end position="89"/>
    </location>
</feature>
<feature type="compositionally biased region" description="Polar residues" evidence="5">
    <location>
        <begin position="61"/>
        <end position="76"/>
    </location>
</feature>
<keyword evidence="2 6" id="KW-0812">Transmembrane</keyword>
<dbReference type="PROSITE" id="PS50262">
    <property type="entry name" value="G_PROTEIN_RECEP_F1_2"/>
    <property type="match status" value="1"/>
</dbReference>
<accession>A0ABM0ZZH5</accession>
<feature type="transmembrane region" description="Helical" evidence="6">
    <location>
        <begin position="109"/>
        <end position="130"/>
    </location>
</feature>
<feature type="transmembrane region" description="Helical" evidence="6">
    <location>
        <begin position="410"/>
        <end position="437"/>
    </location>
</feature>
<gene>
    <name evidence="9" type="primary">LOC106011715</name>
</gene>
<keyword evidence="8" id="KW-1185">Reference proteome</keyword>
<dbReference type="InterPro" id="IPR000276">
    <property type="entry name" value="GPCR_Rhodpsn"/>
</dbReference>
<dbReference type="PRINTS" id="PR00237">
    <property type="entry name" value="GPCRRHODOPSN"/>
</dbReference>
<evidence type="ECO:0000256" key="5">
    <source>
        <dbReference type="SAM" id="MobiDB-lite"/>
    </source>
</evidence>
<feature type="compositionally biased region" description="Basic and acidic residues" evidence="5">
    <location>
        <begin position="1"/>
        <end position="11"/>
    </location>
</feature>
<dbReference type="InterPro" id="IPR052954">
    <property type="entry name" value="GPCR-Ligand_Int"/>
</dbReference>
<keyword evidence="4 6" id="KW-0472">Membrane</keyword>
<evidence type="ECO:0000313" key="9">
    <source>
        <dbReference type="RefSeq" id="XP_012937729.2"/>
    </source>
</evidence>
<evidence type="ECO:0000256" key="2">
    <source>
        <dbReference type="ARBA" id="ARBA00022692"/>
    </source>
</evidence>
<feature type="transmembrane region" description="Helical" evidence="6">
    <location>
        <begin position="223"/>
        <end position="246"/>
    </location>
</feature>
<feature type="transmembrane region" description="Helical" evidence="6">
    <location>
        <begin position="275"/>
        <end position="304"/>
    </location>
</feature>
<reference evidence="9" key="1">
    <citation type="submission" date="2025-08" db="UniProtKB">
        <authorList>
            <consortium name="RefSeq"/>
        </authorList>
    </citation>
    <scope>IDENTIFICATION</scope>
</reference>
<dbReference type="SUPFAM" id="SSF81321">
    <property type="entry name" value="Family A G protein-coupled receptor-like"/>
    <property type="match status" value="1"/>
</dbReference>
<evidence type="ECO:0000313" key="8">
    <source>
        <dbReference type="Proteomes" id="UP000694888"/>
    </source>
</evidence>
<dbReference type="GeneID" id="106011715"/>
<feature type="transmembrane region" description="Helical" evidence="6">
    <location>
        <begin position="449"/>
        <end position="469"/>
    </location>
</feature>
<feature type="domain" description="G-protein coupled receptors family 1 profile" evidence="7">
    <location>
        <begin position="122"/>
        <end position="467"/>
    </location>
</feature>
<dbReference type="Gene3D" id="1.20.1070.10">
    <property type="entry name" value="Rhodopsin 7-helix transmembrane proteins"/>
    <property type="match status" value="1"/>
</dbReference>
<evidence type="ECO:0000256" key="6">
    <source>
        <dbReference type="SAM" id="Phobius"/>
    </source>
</evidence>
<dbReference type="RefSeq" id="XP_012937729.2">
    <property type="nucleotide sequence ID" value="XM_013082275.2"/>
</dbReference>
<evidence type="ECO:0000256" key="3">
    <source>
        <dbReference type="ARBA" id="ARBA00022989"/>
    </source>
</evidence>